<evidence type="ECO:0000256" key="2">
    <source>
        <dbReference type="PROSITE-ProRule" id="PRU00252"/>
    </source>
</evidence>
<dbReference type="Gene3D" id="2.40.50.140">
    <property type="entry name" value="Nucleic acid-binding proteins"/>
    <property type="match status" value="1"/>
</dbReference>
<reference evidence="3 4" key="1">
    <citation type="journal article" date="2018" name="IMA Fungus">
        <title>IMA Genome-F 9: Draft genome sequence of Annulohypoxylon stygium, Aspergillus mulundensis, Berkeleyomyces basicola (syn. Thielaviopsis basicola), Ceratocystis smalleyi, two Cercospora beticola strains, Coleophoma cylindrospora, Fusarium fracticaudum, Phialophora cf. hyalina, and Morchella septimelata.</title>
        <authorList>
            <person name="Wingfield B.D."/>
            <person name="Bills G.F."/>
            <person name="Dong Y."/>
            <person name="Huang W."/>
            <person name="Nel W.J."/>
            <person name="Swalarsk-Parry B.S."/>
            <person name="Vaghefi N."/>
            <person name="Wilken P.M."/>
            <person name="An Z."/>
            <person name="de Beer Z.W."/>
            <person name="De Vos L."/>
            <person name="Chen L."/>
            <person name="Duong T.A."/>
            <person name="Gao Y."/>
            <person name="Hammerbacher A."/>
            <person name="Kikkert J.R."/>
            <person name="Li Y."/>
            <person name="Li H."/>
            <person name="Li K."/>
            <person name="Li Q."/>
            <person name="Liu X."/>
            <person name="Ma X."/>
            <person name="Naidoo K."/>
            <person name="Pethybridge S.J."/>
            <person name="Sun J."/>
            <person name="Steenkamp E.T."/>
            <person name="van der Nest M.A."/>
            <person name="van Wyk S."/>
            <person name="Wingfield M.J."/>
            <person name="Xiong C."/>
            <person name="Yue Q."/>
            <person name="Zhang X."/>
        </authorList>
    </citation>
    <scope>NUCLEOTIDE SEQUENCE [LARGE SCALE GENOMIC DNA]</scope>
    <source>
        <strain evidence="3 4">BP 5553</strain>
    </source>
</reference>
<dbReference type="RefSeq" id="XP_031873293.1">
    <property type="nucleotide sequence ID" value="XM_032009239.1"/>
</dbReference>
<protein>
    <recommendedName>
        <fullName evidence="5">Nucleic acid-binding protein</fullName>
    </recommendedName>
</protein>
<dbReference type="NCBIfam" id="TIGR00621">
    <property type="entry name" value="ssb"/>
    <property type="match status" value="1"/>
</dbReference>
<evidence type="ECO:0000313" key="4">
    <source>
        <dbReference type="Proteomes" id="UP000254866"/>
    </source>
</evidence>
<dbReference type="Pfam" id="PF00436">
    <property type="entry name" value="SSB"/>
    <property type="match status" value="1"/>
</dbReference>
<dbReference type="STRING" id="2656787.A0A370TYM8"/>
<dbReference type="Proteomes" id="UP000254866">
    <property type="component" value="Unassembled WGS sequence"/>
</dbReference>
<dbReference type="AlphaFoldDB" id="A0A370TYM8"/>
<dbReference type="GO" id="GO:0006264">
    <property type="term" value="P:mitochondrial DNA replication"/>
    <property type="evidence" value="ECO:0007669"/>
    <property type="project" value="TreeGrafter"/>
</dbReference>
<dbReference type="SUPFAM" id="SSF50249">
    <property type="entry name" value="Nucleic acid-binding proteins"/>
    <property type="match status" value="1"/>
</dbReference>
<dbReference type="CDD" id="cd04496">
    <property type="entry name" value="SSB_OBF"/>
    <property type="match status" value="1"/>
</dbReference>
<dbReference type="PANTHER" id="PTHR10302">
    <property type="entry name" value="SINGLE-STRANDED DNA-BINDING PROTEIN"/>
    <property type="match status" value="1"/>
</dbReference>
<comment type="caution">
    <text evidence="3">The sequence shown here is derived from an EMBL/GenBank/DDBJ whole genome shotgun (WGS) entry which is preliminary data.</text>
</comment>
<organism evidence="3 4">
    <name type="scientific">Venustampulla echinocandica</name>
    <dbReference type="NCBI Taxonomy" id="2656787"/>
    <lineage>
        <taxon>Eukaryota</taxon>
        <taxon>Fungi</taxon>
        <taxon>Dikarya</taxon>
        <taxon>Ascomycota</taxon>
        <taxon>Pezizomycotina</taxon>
        <taxon>Leotiomycetes</taxon>
        <taxon>Helotiales</taxon>
        <taxon>Pleuroascaceae</taxon>
        <taxon>Venustampulla</taxon>
    </lineage>
</organism>
<keyword evidence="4" id="KW-1185">Reference proteome</keyword>
<dbReference type="GO" id="GO:0042645">
    <property type="term" value="C:mitochondrial nucleoid"/>
    <property type="evidence" value="ECO:0007669"/>
    <property type="project" value="TreeGrafter"/>
</dbReference>
<dbReference type="InterPro" id="IPR012340">
    <property type="entry name" value="NA-bd_OB-fold"/>
</dbReference>
<evidence type="ECO:0000256" key="1">
    <source>
        <dbReference type="ARBA" id="ARBA00023125"/>
    </source>
</evidence>
<keyword evidence="1 2" id="KW-0238">DNA-binding</keyword>
<dbReference type="GeneID" id="43593465"/>
<dbReference type="InterPro" id="IPR011344">
    <property type="entry name" value="ssDNA-bd"/>
</dbReference>
<dbReference type="EMBL" id="NPIC01000001">
    <property type="protein sequence ID" value="RDL40637.1"/>
    <property type="molecule type" value="Genomic_DNA"/>
</dbReference>
<evidence type="ECO:0008006" key="5">
    <source>
        <dbReference type="Google" id="ProtNLM"/>
    </source>
</evidence>
<gene>
    <name evidence="3" type="ORF">BP5553_00616</name>
</gene>
<dbReference type="PROSITE" id="PS50935">
    <property type="entry name" value="SSB"/>
    <property type="match status" value="1"/>
</dbReference>
<accession>A0A370TYM8</accession>
<dbReference type="PANTHER" id="PTHR10302:SF0">
    <property type="entry name" value="SINGLE-STRANDED DNA-BINDING PROTEIN, MITOCHONDRIAL"/>
    <property type="match status" value="1"/>
</dbReference>
<dbReference type="GO" id="GO:0003697">
    <property type="term" value="F:single-stranded DNA binding"/>
    <property type="evidence" value="ECO:0007669"/>
    <property type="project" value="InterPro"/>
</dbReference>
<name>A0A370TYM8_9HELO</name>
<proteinExistence type="predicted"/>
<sequence length="197" mass="21590">MYFVDDSLRTPLDNTVTSSSSRDATIGESHSTRASDYNTISAILITLPSISSPPNPASKMSSFLLRRAATTTARSFSTSASRPASFAKITIVGRLGDVPELQATSTGKELLKYNVGTSSGPKDNQQTNWFRVASFLPEGPQRDYIAGLEKGTLVYVEGDVSINQYQDGEGVTRRSFNIVQRKLEVLARKRQQESEEM</sequence>
<evidence type="ECO:0000313" key="3">
    <source>
        <dbReference type="EMBL" id="RDL40637.1"/>
    </source>
</evidence>
<dbReference type="InterPro" id="IPR000424">
    <property type="entry name" value="Primosome_PriB/ssb"/>
</dbReference>
<dbReference type="OrthoDB" id="1078367at2759"/>